<sequence length="120" mass="13628">MKRIILLITLILGITAVAHSQNLNWSLKYGKYSCTASKYNNGSYEFVPRGSFIITKDKKYTYNGFEKPSSGTFTIDKNGNLLFKGGYFDGGKAEKTDREDKFLLVFPSNPDNRWTSSYVK</sequence>
<proteinExistence type="predicted"/>
<dbReference type="RefSeq" id="WP_330146893.1">
    <property type="nucleotide sequence ID" value="NZ_JAZDQU010000002.1"/>
</dbReference>
<evidence type="ECO:0000313" key="2">
    <source>
        <dbReference type="Proteomes" id="UP001337681"/>
    </source>
</evidence>
<organism evidence="1 2">
    <name type="scientific">Pedobacter flavus</name>
    <dbReference type="NCBI Taxonomy" id="3113906"/>
    <lineage>
        <taxon>Bacteria</taxon>
        <taxon>Pseudomonadati</taxon>
        <taxon>Bacteroidota</taxon>
        <taxon>Sphingobacteriia</taxon>
        <taxon>Sphingobacteriales</taxon>
        <taxon>Sphingobacteriaceae</taxon>
        <taxon>Pedobacter</taxon>
    </lineage>
</organism>
<name>A0ABU7H406_9SPHI</name>
<gene>
    <name evidence="1" type="ORF">VRU49_11310</name>
</gene>
<reference evidence="1 2" key="1">
    <citation type="submission" date="2024-01" db="EMBL/GenBank/DDBJ databases">
        <title>Pedobacter sp. nov., isolated from oil-contaminated soil.</title>
        <authorList>
            <person name="Le N.T.T."/>
        </authorList>
    </citation>
    <scope>NUCLEOTIDE SEQUENCE [LARGE SCALE GENOMIC DNA]</scope>
    <source>
        <strain evidence="1 2">VNH31</strain>
    </source>
</reference>
<evidence type="ECO:0000313" key="1">
    <source>
        <dbReference type="EMBL" id="MEE1886005.1"/>
    </source>
</evidence>
<accession>A0ABU7H406</accession>
<keyword evidence="2" id="KW-1185">Reference proteome</keyword>
<comment type="caution">
    <text evidence="1">The sequence shown here is derived from an EMBL/GenBank/DDBJ whole genome shotgun (WGS) entry which is preliminary data.</text>
</comment>
<dbReference type="Proteomes" id="UP001337681">
    <property type="component" value="Unassembled WGS sequence"/>
</dbReference>
<protein>
    <submittedName>
        <fullName evidence="1">Uncharacterized protein</fullName>
    </submittedName>
</protein>
<dbReference type="EMBL" id="JAZDQU010000002">
    <property type="protein sequence ID" value="MEE1886005.1"/>
    <property type="molecule type" value="Genomic_DNA"/>
</dbReference>